<comment type="caution">
    <text evidence="2">The sequence shown here is derived from an EMBL/GenBank/DDBJ whole genome shotgun (WGS) entry which is preliminary data.</text>
</comment>
<evidence type="ECO:0000259" key="1">
    <source>
        <dbReference type="Pfam" id="PF14244"/>
    </source>
</evidence>
<organism evidence="2 3">
    <name type="scientific">Escallonia herrerae</name>
    <dbReference type="NCBI Taxonomy" id="1293975"/>
    <lineage>
        <taxon>Eukaryota</taxon>
        <taxon>Viridiplantae</taxon>
        <taxon>Streptophyta</taxon>
        <taxon>Embryophyta</taxon>
        <taxon>Tracheophyta</taxon>
        <taxon>Spermatophyta</taxon>
        <taxon>Magnoliopsida</taxon>
        <taxon>eudicotyledons</taxon>
        <taxon>Gunneridae</taxon>
        <taxon>Pentapetalae</taxon>
        <taxon>asterids</taxon>
        <taxon>campanulids</taxon>
        <taxon>Escalloniales</taxon>
        <taxon>Escalloniaceae</taxon>
        <taxon>Escallonia</taxon>
    </lineage>
</organism>
<dbReference type="PANTHER" id="PTHR37610:SF97">
    <property type="entry name" value="RETROTRANSPOSON GAG DOMAIN-CONTAINING PROTEIN"/>
    <property type="match status" value="1"/>
</dbReference>
<dbReference type="EMBL" id="JAVXUP010000183">
    <property type="protein sequence ID" value="KAK3035097.1"/>
    <property type="molecule type" value="Genomic_DNA"/>
</dbReference>
<evidence type="ECO:0000313" key="2">
    <source>
        <dbReference type="EMBL" id="KAK3035097.1"/>
    </source>
</evidence>
<dbReference type="InterPro" id="IPR029472">
    <property type="entry name" value="Copia-like_N"/>
</dbReference>
<evidence type="ECO:0000313" key="3">
    <source>
        <dbReference type="Proteomes" id="UP001188597"/>
    </source>
</evidence>
<name>A0AA88WVT5_9ASTE</name>
<gene>
    <name evidence="2" type="ORF">RJ639_032599</name>
</gene>
<protein>
    <recommendedName>
        <fullName evidence="1">Retrotransposon Copia-like N-terminal domain-containing protein</fullName>
    </recommendedName>
</protein>
<dbReference type="PANTHER" id="PTHR37610">
    <property type="entry name" value="CCHC-TYPE DOMAIN-CONTAINING PROTEIN"/>
    <property type="match status" value="1"/>
</dbReference>
<dbReference type="Proteomes" id="UP001188597">
    <property type="component" value="Unassembled WGS sequence"/>
</dbReference>
<dbReference type="Pfam" id="PF14244">
    <property type="entry name" value="Retrotran_gag_3"/>
    <property type="match status" value="1"/>
</dbReference>
<accession>A0AA88WVT5</accession>
<feature type="domain" description="Retrotransposon Copia-like N-terminal" evidence="1">
    <location>
        <begin position="16"/>
        <end position="48"/>
    </location>
</feature>
<dbReference type="AlphaFoldDB" id="A0AA88WVT5"/>
<reference evidence="2" key="1">
    <citation type="submission" date="2022-12" db="EMBL/GenBank/DDBJ databases">
        <title>Draft genome assemblies for two species of Escallonia (Escalloniales).</title>
        <authorList>
            <person name="Chanderbali A."/>
            <person name="Dervinis C."/>
            <person name="Anghel I."/>
            <person name="Soltis D."/>
            <person name="Soltis P."/>
            <person name="Zapata F."/>
        </authorList>
    </citation>
    <scope>NUCLEOTIDE SEQUENCE</scope>
    <source>
        <strain evidence="2">UCBG64.0493</strain>
        <tissue evidence="2">Leaf</tissue>
    </source>
</reference>
<sequence length="160" mass="18145">MVILRLLFVTNPLKENGKNYFTWRRNMLNALVAKNKAGFVNGRIKEPDVNSRDFKPWVQCNAIVLSWFTNALDKELQNGSAHAKTANEVWANLQERFTQGLAPRVYELKRAIALLQQEKAPISTYYGRLKAVWEELQALNLVPTCTCGCTCGAARKMLSL</sequence>
<keyword evidence="3" id="KW-1185">Reference proteome</keyword>
<proteinExistence type="predicted"/>